<protein>
    <submittedName>
        <fullName evidence="2">Uncharacterized protein</fullName>
    </submittedName>
</protein>
<evidence type="ECO:0000256" key="1">
    <source>
        <dbReference type="SAM" id="MobiDB-lite"/>
    </source>
</evidence>
<sequence length="137" mass="13857">MPLSDLGAIGADLACVAHATADATFNSVGGARGVITAEEHAFILSRARAQVSLTATSPSLTVSSSINRASASASSVRASLSSVRASILSSIRATATISPAPSPTFSFDPELSPTPTQADEFTIGPLNPEFGKPVTRA</sequence>
<evidence type="ECO:0000313" key="2">
    <source>
        <dbReference type="EMBL" id="TFK28504.1"/>
    </source>
</evidence>
<name>A0A5C3L647_COPMA</name>
<organism evidence="2 3">
    <name type="scientific">Coprinopsis marcescibilis</name>
    <name type="common">Agaric fungus</name>
    <name type="synonym">Psathyrella marcescibilis</name>
    <dbReference type="NCBI Taxonomy" id="230819"/>
    <lineage>
        <taxon>Eukaryota</taxon>
        <taxon>Fungi</taxon>
        <taxon>Dikarya</taxon>
        <taxon>Basidiomycota</taxon>
        <taxon>Agaricomycotina</taxon>
        <taxon>Agaricomycetes</taxon>
        <taxon>Agaricomycetidae</taxon>
        <taxon>Agaricales</taxon>
        <taxon>Agaricineae</taxon>
        <taxon>Psathyrellaceae</taxon>
        <taxon>Coprinopsis</taxon>
    </lineage>
</organism>
<proteinExistence type="predicted"/>
<gene>
    <name evidence="2" type="ORF">FA15DRAFT_665203</name>
</gene>
<accession>A0A5C3L647</accession>
<dbReference type="AlphaFoldDB" id="A0A5C3L647"/>
<reference evidence="2 3" key="1">
    <citation type="journal article" date="2019" name="Nat. Ecol. Evol.">
        <title>Megaphylogeny resolves global patterns of mushroom evolution.</title>
        <authorList>
            <person name="Varga T."/>
            <person name="Krizsan K."/>
            <person name="Foldi C."/>
            <person name="Dima B."/>
            <person name="Sanchez-Garcia M."/>
            <person name="Sanchez-Ramirez S."/>
            <person name="Szollosi G.J."/>
            <person name="Szarkandi J.G."/>
            <person name="Papp V."/>
            <person name="Albert L."/>
            <person name="Andreopoulos W."/>
            <person name="Angelini C."/>
            <person name="Antonin V."/>
            <person name="Barry K.W."/>
            <person name="Bougher N.L."/>
            <person name="Buchanan P."/>
            <person name="Buyck B."/>
            <person name="Bense V."/>
            <person name="Catcheside P."/>
            <person name="Chovatia M."/>
            <person name="Cooper J."/>
            <person name="Damon W."/>
            <person name="Desjardin D."/>
            <person name="Finy P."/>
            <person name="Geml J."/>
            <person name="Haridas S."/>
            <person name="Hughes K."/>
            <person name="Justo A."/>
            <person name="Karasinski D."/>
            <person name="Kautmanova I."/>
            <person name="Kiss B."/>
            <person name="Kocsube S."/>
            <person name="Kotiranta H."/>
            <person name="LaButti K.M."/>
            <person name="Lechner B.E."/>
            <person name="Liimatainen K."/>
            <person name="Lipzen A."/>
            <person name="Lukacs Z."/>
            <person name="Mihaltcheva S."/>
            <person name="Morgado L.N."/>
            <person name="Niskanen T."/>
            <person name="Noordeloos M.E."/>
            <person name="Ohm R.A."/>
            <person name="Ortiz-Santana B."/>
            <person name="Ovrebo C."/>
            <person name="Racz N."/>
            <person name="Riley R."/>
            <person name="Savchenko A."/>
            <person name="Shiryaev A."/>
            <person name="Soop K."/>
            <person name="Spirin V."/>
            <person name="Szebenyi C."/>
            <person name="Tomsovsky M."/>
            <person name="Tulloss R.E."/>
            <person name="Uehling J."/>
            <person name="Grigoriev I.V."/>
            <person name="Vagvolgyi C."/>
            <person name="Papp T."/>
            <person name="Martin F.M."/>
            <person name="Miettinen O."/>
            <person name="Hibbett D.S."/>
            <person name="Nagy L.G."/>
        </authorList>
    </citation>
    <scope>NUCLEOTIDE SEQUENCE [LARGE SCALE GENOMIC DNA]</scope>
    <source>
        <strain evidence="2 3">CBS 121175</strain>
    </source>
</reference>
<evidence type="ECO:0000313" key="3">
    <source>
        <dbReference type="Proteomes" id="UP000307440"/>
    </source>
</evidence>
<dbReference type="Proteomes" id="UP000307440">
    <property type="component" value="Unassembled WGS sequence"/>
</dbReference>
<feature type="region of interest" description="Disordered" evidence="1">
    <location>
        <begin position="99"/>
        <end position="137"/>
    </location>
</feature>
<dbReference type="EMBL" id="ML210155">
    <property type="protein sequence ID" value="TFK28504.1"/>
    <property type="molecule type" value="Genomic_DNA"/>
</dbReference>
<keyword evidence="3" id="KW-1185">Reference proteome</keyword>